<feature type="transmembrane region" description="Helical" evidence="6">
    <location>
        <begin position="175"/>
        <end position="193"/>
    </location>
</feature>
<feature type="compositionally biased region" description="Polar residues" evidence="5">
    <location>
        <begin position="300"/>
        <end position="309"/>
    </location>
</feature>
<dbReference type="Pfam" id="PF04193">
    <property type="entry name" value="PQ-loop"/>
    <property type="match status" value="1"/>
</dbReference>
<reference evidence="7 8" key="1">
    <citation type="submission" date="2017-03" db="EMBL/GenBank/DDBJ databases">
        <title>Genomes of endolithic fungi from Antarctica.</title>
        <authorList>
            <person name="Coleine C."/>
            <person name="Masonjones S."/>
            <person name="Stajich J.E."/>
        </authorList>
    </citation>
    <scope>NUCLEOTIDE SEQUENCE [LARGE SCALE GENOMIC DNA]</scope>
    <source>
        <strain evidence="7 8">CCFEE 6315</strain>
    </source>
</reference>
<name>A0A4U0TYK8_9PEZI</name>
<evidence type="ECO:0000256" key="6">
    <source>
        <dbReference type="SAM" id="Phobius"/>
    </source>
</evidence>
<dbReference type="SMART" id="SM00679">
    <property type="entry name" value="CTNS"/>
    <property type="match status" value="1"/>
</dbReference>
<evidence type="ECO:0000313" key="7">
    <source>
        <dbReference type="EMBL" id="TKA27621.1"/>
    </source>
</evidence>
<dbReference type="Proteomes" id="UP000308549">
    <property type="component" value="Unassembled WGS sequence"/>
</dbReference>
<keyword evidence="3 6" id="KW-1133">Transmembrane helix</keyword>
<feature type="transmembrane region" description="Helical" evidence="6">
    <location>
        <begin position="205"/>
        <end position="224"/>
    </location>
</feature>
<sequence length="360" mass="39617">MTEPDECKHLANPTMPQFVVSCALMGWLLICYLPQWARIVSRKSAEGLSTLYVLIGSLSGVCAVGNIMMLPSSAVELGCCRHNTRFACVSSLLGMLQVVFGIVCFWVVLFMYIYYSEEEAEAEAVGRRASMSGPDRTFRRARRAYLILIAACGFAFLISLVSALVLNRFSWLSKSWANVLGVAVAVFAAVQWVPQTWTTWHLGHLGSLSLPSLCLMAPYTWIFGINMMIRVGLGGWSAWIVYVLVGIMQVVLVVMGIAFAIRDGNQPRKERITSVPGSYDGSDSFDSRWTLYAPRARTTSTVSHGTRSVRSGVAPDERRPLLGSPVLRQDYRATSGVSHGSKPIADSEDRGVTRADRTRA</sequence>
<dbReference type="Gene3D" id="1.20.1280.290">
    <property type="match status" value="1"/>
</dbReference>
<comment type="subcellular location">
    <subcellularLocation>
        <location evidence="1">Membrane</location>
        <topology evidence="1">Multi-pass membrane protein</topology>
    </subcellularLocation>
</comment>
<evidence type="ECO:0000256" key="2">
    <source>
        <dbReference type="ARBA" id="ARBA00022692"/>
    </source>
</evidence>
<proteinExistence type="predicted"/>
<feature type="transmembrane region" description="Helical" evidence="6">
    <location>
        <begin position="18"/>
        <end position="37"/>
    </location>
</feature>
<dbReference type="AlphaFoldDB" id="A0A4U0TYK8"/>
<comment type="caution">
    <text evidence="7">The sequence shown here is derived from an EMBL/GenBank/DDBJ whole genome shotgun (WGS) entry which is preliminary data.</text>
</comment>
<keyword evidence="2 6" id="KW-0812">Transmembrane</keyword>
<feature type="compositionally biased region" description="Basic and acidic residues" evidence="5">
    <location>
        <begin position="345"/>
        <end position="360"/>
    </location>
</feature>
<keyword evidence="8" id="KW-1185">Reference proteome</keyword>
<keyword evidence="4 6" id="KW-0472">Membrane</keyword>
<evidence type="ECO:0000256" key="3">
    <source>
        <dbReference type="ARBA" id="ARBA00022989"/>
    </source>
</evidence>
<evidence type="ECO:0000256" key="4">
    <source>
        <dbReference type="ARBA" id="ARBA00023136"/>
    </source>
</evidence>
<feature type="transmembrane region" description="Helical" evidence="6">
    <location>
        <begin position="236"/>
        <end position="261"/>
    </location>
</feature>
<dbReference type="GO" id="GO:0016020">
    <property type="term" value="C:membrane"/>
    <property type="evidence" value="ECO:0007669"/>
    <property type="project" value="UniProtKB-SubCell"/>
</dbReference>
<feature type="transmembrane region" description="Helical" evidence="6">
    <location>
        <begin position="89"/>
        <end position="115"/>
    </location>
</feature>
<dbReference type="OrthoDB" id="19344at2759"/>
<feature type="transmembrane region" description="Helical" evidence="6">
    <location>
        <begin position="145"/>
        <end position="169"/>
    </location>
</feature>
<protein>
    <recommendedName>
        <fullName evidence="9">PQ loop repeat protein</fullName>
    </recommendedName>
</protein>
<accession>A0A4U0TYK8</accession>
<evidence type="ECO:0000313" key="8">
    <source>
        <dbReference type="Proteomes" id="UP000308549"/>
    </source>
</evidence>
<evidence type="ECO:0000256" key="5">
    <source>
        <dbReference type="SAM" id="MobiDB-lite"/>
    </source>
</evidence>
<feature type="region of interest" description="Disordered" evidence="5">
    <location>
        <begin position="300"/>
        <end position="360"/>
    </location>
</feature>
<gene>
    <name evidence="7" type="ORF">B0A50_04453</name>
</gene>
<dbReference type="EMBL" id="NAJL01000022">
    <property type="protein sequence ID" value="TKA27621.1"/>
    <property type="molecule type" value="Genomic_DNA"/>
</dbReference>
<evidence type="ECO:0008006" key="9">
    <source>
        <dbReference type="Google" id="ProtNLM"/>
    </source>
</evidence>
<evidence type="ECO:0000256" key="1">
    <source>
        <dbReference type="ARBA" id="ARBA00004141"/>
    </source>
</evidence>
<dbReference type="InterPro" id="IPR006603">
    <property type="entry name" value="PQ-loop_rpt"/>
</dbReference>
<feature type="transmembrane region" description="Helical" evidence="6">
    <location>
        <begin position="49"/>
        <end position="69"/>
    </location>
</feature>
<organism evidence="7 8">
    <name type="scientific">Salinomyces thailandicus</name>
    <dbReference type="NCBI Taxonomy" id="706561"/>
    <lineage>
        <taxon>Eukaryota</taxon>
        <taxon>Fungi</taxon>
        <taxon>Dikarya</taxon>
        <taxon>Ascomycota</taxon>
        <taxon>Pezizomycotina</taxon>
        <taxon>Dothideomycetes</taxon>
        <taxon>Dothideomycetidae</taxon>
        <taxon>Mycosphaerellales</taxon>
        <taxon>Teratosphaeriaceae</taxon>
        <taxon>Salinomyces</taxon>
    </lineage>
</organism>